<dbReference type="RefSeq" id="WP_221029859.1">
    <property type="nucleotide sequence ID" value="NZ_CP139781.1"/>
</dbReference>
<proteinExistence type="predicted"/>
<feature type="chain" id="PRO_5045584924" description="PBP domain-containing protein" evidence="1">
    <location>
        <begin position="25"/>
        <end position="139"/>
    </location>
</feature>
<keyword evidence="1" id="KW-0732">Signal</keyword>
<feature type="signal peptide" evidence="1">
    <location>
        <begin position="1"/>
        <end position="24"/>
    </location>
</feature>
<evidence type="ECO:0008006" key="4">
    <source>
        <dbReference type="Google" id="ProtNLM"/>
    </source>
</evidence>
<reference evidence="2 3" key="1">
    <citation type="submission" date="2023-12" db="EMBL/GenBank/DDBJ databases">
        <title>Description of an unclassified Opitutus bacterium of Verrucomicrobiota.</title>
        <authorList>
            <person name="Zhang D.-F."/>
        </authorList>
    </citation>
    <scope>NUCLEOTIDE SEQUENCE [LARGE SCALE GENOMIC DNA]</scope>
    <source>
        <strain evidence="2 3">WL0086</strain>
    </source>
</reference>
<evidence type="ECO:0000256" key="1">
    <source>
        <dbReference type="SAM" id="SignalP"/>
    </source>
</evidence>
<sequence>MQRTLRSSLLLLLGLCTAVLSASAAPALVGNADLAGNALDADAAKAVLLGKNNKIGSARVVIIVAKNSPAQESFLKATVGMSSGQFQNHWRRLFMTGGGSAPKVVADEQAALALAASTPGAICIVDNTAAGELPVLSEI</sequence>
<evidence type="ECO:0000313" key="3">
    <source>
        <dbReference type="Proteomes" id="UP000738431"/>
    </source>
</evidence>
<dbReference type="EMBL" id="CP139781">
    <property type="protein sequence ID" value="WRQ89452.1"/>
    <property type="molecule type" value="Genomic_DNA"/>
</dbReference>
<evidence type="ECO:0000313" key="2">
    <source>
        <dbReference type="EMBL" id="WRQ89452.1"/>
    </source>
</evidence>
<name>A0ABZ1CDT5_9BACT</name>
<accession>A0ABZ1CDT5</accession>
<organism evidence="2 3">
    <name type="scientific">Actomonas aquatica</name>
    <dbReference type="NCBI Taxonomy" id="2866162"/>
    <lineage>
        <taxon>Bacteria</taxon>
        <taxon>Pseudomonadati</taxon>
        <taxon>Verrucomicrobiota</taxon>
        <taxon>Opitutia</taxon>
        <taxon>Opitutales</taxon>
        <taxon>Opitutaceae</taxon>
        <taxon>Actomonas</taxon>
    </lineage>
</organism>
<keyword evidence="3" id="KW-1185">Reference proteome</keyword>
<protein>
    <recommendedName>
        <fullName evidence="4">PBP domain-containing protein</fullName>
    </recommendedName>
</protein>
<dbReference type="Proteomes" id="UP000738431">
    <property type="component" value="Chromosome"/>
</dbReference>
<gene>
    <name evidence="2" type="ORF">K1X11_008525</name>
</gene>